<protein>
    <submittedName>
        <fullName evidence="3">Uncharacterized protein</fullName>
    </submittedName>
</protein>
<sequence>MMNVSWIAVILLPFSQLFFAQTGDSVSCPALPSTVIHHLTTNDSVFVRCPNVTGDEITFRLHNCNGSTKVVKRKDNTTQNEDGAEFEIQGPSRPPRFKLSQLFYKLRNKQNLQHDYMNMKPRAAKKKQGVQHPIRTGRY</sequence>
<feature type="signal peptide" evidence="2">
    <location>
        <begin position="1"/>
        <end position="22"/>
    </location>
</feature>
<name>A0A8T2PHR8_9TELE</name>
<feature type="region of interest" description="Disordered" evidence="1">
    <location>
        <begin position="72"/>
        <end position="93"/>
    </location>
</feature>
<evidence type="ECO:0000256" key="1">
    <source>
        <dbReference type="SAM" id="MobiDB-lite"/>
    </source>
</evidence>
<evidence type="ECO:0000313" key="4">
    <source>
        <dbReference type="Proteomes" id="UP000824540"/>
    </source>
</evidence>
<comment type="caution">
    <text evidence="3">The sequence shown here is derived from an EMBL/GenBank/DDBJ whole genome shotgun (WGS) entry which is preliminary data.</text>
</comment>
<reference evidence="3" key="1">
    <citation type="thesis" date="2021" institute="BYU ScholarsArchive" country="Provo, UT, USA">
        <title>Applications of and Algorithms for Genome Assembly and Genomic Analyses with an Emphasis on Marine Teleosts.</title>
        <authorList>
            <person name="Pickett B.D."/>
        </authorList>
    </citation>
    <scope>NUCLEOTIDE SEQUENCE</scope>
    <source>
        <strain evidence="3">HI-2016</strain>
    </source>
</reference>
<dbReference type="OrthoDB" id="8654606at2759"/>
<gene>
    <name evidence="3" type="ORF">JZ751_029336</name>
</gene>
<dbReference type="AlphaFoldDB" id="A0A8T2PHR8"/>
<keyword evidence="2" id="KW-0732">Signal</keyword>
<evidence type="ECO:0000313" key="3">
    <source>
        <dbReference type="EMBL" id="KAG9349018.1"/>
    </source>
</evidence>
<evidence type="ECO:0000256" key="2">
    <source>
        <dbReference type="SAM" id="SignalP"/>
    </source>
</evidence>
<proteinExistence type="predicted"/>
<keyword evidence="4" id="KW-1185">Reference proteome</keyword>
<feature type="chain" id="PRO_5035815896" evidence="2">
    <location>
        <begin position="23"/>
        <end position="139"/>
    </location>
</feature>
<dbReference type="Proteomes" id="UP000824540">
    <property type="component" value="Unassembled WGS sequence"/>
</dbReference>
<accession>A0A8T2PHR8</accession>
<organism evidence="3 4">
    <name type="scientific">Albula glossodonta</name>
    <name type="common">roundjaw bonefish</name>
    <dbReference type="NCBI Taxonomy" id="121402"/>
    <lineage>
        <taxon>Eukaryota</taxon>
        <taxon>Metazoa</taxon>
        <taxon>Chordata</taxon>
        <taxon>Craniata</taxon>
        <taxon>Vertebrata</taxon>
        <taxon>Euteleostomi</taxon>
        <taxon>Actinopterygii</taxon>
        <taxon>Neopterygii</taxon>
        <taxon>Teleostei</taxon>
        <taxon>Albuliformes</taxon>
        <taxon>Albulidae</taxon>
        <taxon>Albula</taxon>
    </lineage>
</organism>
<dbReference type="EMBL" id="JAFBMS010000010">
    <property type="protein sequence ID" value="KAG9349018.1"/>
    <property type="molecule type" value="Genomic_DNA"/>
</dbReference>